<dbReference type="EMBL" id="JBFXLS010000092">
    <property type="protein sequence ID" value="KAL2817419.1"/>
    <property type="molecule type" value="Genomic_DNA"/>
</dbReference>
<organism evidence="2 3">
    <name type="scientific">Aspergillus cavernicola</name>
    <dbReference type="NCBI Taxonomy" id="176166"/>
    <lineage>
        <taxon>Eukaryota</taxon>
        <taxon>Fungi</taxon>
        <taxon>Dikarya</taxon>
        <taxon>Ascomycota</taxon>
        <taxon>Pezizomycotina</taxon>
        <taxon>Eurotiomycetes</taxon>
        <taxon>Eurotiomycetidae</taxon>
        <taxon>Eurotiales</taxon>
        <taxon>Aspergillaceae</taxon>
        <taxon>Aspergillus</taxon>
        <taxon>Aspergillus subgen. Nidulantes</taxon>
    </lineage>
</organism>
<evidence type="ECO:0000256" key="1">
    <source>
        <dbReference type="SAM" id="MobiDB-lite"/>
    </source>
</evidence>
<comment type="caution">
    <text evidence="2">The sequence shown here is derived from an EMBL/GenBank/DDBJ whole genome shotgun (WGS) entry which is preliminary data.</text>
</comment>
<protein>
    <recommendedName>
        <fullName evidence="4">Aflatoxin regulatory protein domain-containing protein</fullName>
    </recommendedName>
</protein>
<evidence type="ECO:0000313" key="3">
    <source>
        <dbReference type="Proteomes" id="UP001610335"/>
    </source>
</evidence>
<feature type="region of interest" description="Disordered" evidence="1">
    <location>
        <begin position="20"/>
        <end position="50"/>
    </location>
</feature>
<evidence type="ECO:0000313" key="2">
    <source>
        <dbReference type="EMBL" id="KAL2817419.1"/>
    </source>
</evidence>
<accession>A0ABR4HPK9</accession>
<dbReference type="Proteomes" id="UP001610335">
    <property type="component" value="Unassembled WGS sequence"/>
</dbReference>
<proteinExistence type="predicted"/>
<reference evidence="2 3" key="1">
    <citation type="submission" date="2024-07" db="EMBL/GenBank/DDBJ databases">
        <title>Section-level genome sequencing and comparative genomics of Aspergillus sections Usti and Cavernicolus.</title>
        <authorList>
            <consortium name="Lawrence Berkeley National Laboratory"/>
            <person name="Nybo J.L."/>
            <person name="Vesth T.C."/>
            <person name="Theobald S."/>
            <person name="Frisvad J.C."/>
            <person name="Larsen T.O."/>
            <person name="Kjaerboelling I."/>
            <person name="Rothschild-Mancinelli K."/>
            <person name="Lyhne E.K."/>
            <person name="Kogle M.E."/>
            <person name="Barry K."/>
            <person name="Clum A."/>
            <person name="Na H."/>
            <person name="Ledsgaard L."/>
            <person name="Lin J."/>
            <person name="Lipzen A."/>
            <person name="Kuo A."/>
            <person name="Riley R."/>
            <person name="Mondo S."/>
            <person name="LaButti K."/>
            <person name="Haridas S."/>
            <person name="Pangalinan J."/>
            <person name="Salamov A.A."/>
            <person name="Simmons B.A."/>
            <person name="Magnuson J.K."/>
            <person name="Chen J."/>
            <person name="Drula E."/>
            <person name="Henrissat B."/>
            <person name="Wiebenga A."/>
            <person name="Lubbers R.J."/>
            <person name="Gomes A.C."/>
            <person name="Makela M.R."/>
            <person name="Stajich J."/>
            <person name="Grigoriev I.V."/>
            <person name="Mortensen U.H."/>
            <person name="De vries R.P."/>
            <person name="Baker S.E."/>
            <person name="Andersen M.R."/>
        </authorList>
    </citation>
    <scope>NUCLEOTIDE SEQUENCE [LARGE SCALE GENOMIC DNA]</scope>
    <source>
        <strain evidence="2 3">CBS 600.67</strain>
    </source>
</reference>
<feature type="compositionally biased region" description="Polar residues" evidence="1">
    <location>
        <begin position="20"/>
        <end position="34"/>
    </location>
</feature>
<evidence type="ECO:0008006" key="4">
    <source>
        <dbReference type="Google" id="ProtNLM"/>
    </source>
</evidence>
<sequence length="243" mass="26390">MRSDVAAGLYVEACAHTAVPPTSETATASSWLQNSESRSEMRSPPPLSAENRLSELDAPVFTSCPTTNDCHTGLSSLQNAVNSAPQDGVLGQSNSNPVTVPWSNTQDVDDLQALSTESFPEPANVEIEWFFNTGLTPFVDNLINPKTLAVQSYKPIANGASVAPAPIAHKQSRIYLQERQSKMFVPQLGHVQAPLCGFSICNTLTEEQRIELLIDLRSLLDIDIRPFVARASPLNRPRTVGPH</sequence>
<keyword evidence="3" id="KW-1185">Reference proteome</keyword>
<gene>
    <name evidence="2" type="ORF">BDW59DRAFT_132672</name>
</gene>
<name>A0ABR4HPK9_9EURO</name>